<dbReference type="Proteomes" id="UP000267096">
    <property type="component" value="Unassembled WGS sequence"/>
</dbReference>
<name>A0A0M3K233_ANISI</name>
<sequence>MPQAVLQVEIDVQLPKDGLRRFVKQFKNLIFLMWNKLCVYDYFVRYSSIVSKFSLCSAIIAVFTCSE</sequence>
<evidence type="ECO:0000313" key="3">
    <source>
        <dbReference type="WBParaSite" id="ASIM_0001495501-mRNA-1"/>
    </source>
</evidence>
<protein>
    <submittedName>
        <fullName evidence="3">Transposase</fullName>
    </submittedName>
</protein>
<accession>A0A0M3K233</accession>
<evidence type="ECO:0000313" key="1">
    <source>
        <dbReference type="EMBL" id="VDK52165.1"/>
    </source>
</evidence>
<evidence type="ECO:0000313" key="2">
    <source>
        <dbReference type="Proteomes" id="UP000267096"/>
    </source>
</evidence>
<dbReference type="WBParaSite" id="ASIM_0001495501-mRNA-1">
    <property type="protein sequence ID" value="ASIM_0001495501-mRNA-1"/>
    <property type="gene ID" value="ASIM_0001495501"/>
</dbReference>
<dbReference type="EMBL" id="UYRR01031724">
    <property type="protein sequence ID" value="VDK52165.1"/>
    <property type="molecule type" value="Genomic_DNA"/>
</dbReference>
<reference evidence="3" key="1">
    <citation type="submission" date="2017-02" db="UniProtKB">
        <authorList>
            <consortium name="WormBaseParasite"/>
        </authorList>
    </citation>
    <scope>IDENTIFICATION</scope>
</reference>
<keyword evidence="2" id="KW-1185">Reference proteome</keyword>
<dbReference type="AlphaFoldDB" id="A0A0M3K233"/>
<organism evidence="3">
    <name type="scientific">Anisakis simplex</name>
    <name type="common">Herring worm</name>
    <dbReference type="NCBI Taxonomy" id="6269"/>
    <lineage>
        <taxon>Eukaryota</taxon>
        <taxon>Metazoa</taxon>
        <taxon>Ecdysozoa</taxon>
        <taxon>Nematoda</taxon>
        <taxon>Chromadorea</taxon>
        <taxon>Rhabditida</taxon>
        <taxon>Spirurina</taxon>
        <taxon>Ascaridomorpha</taxon>
        <taxon>Ascaridoidea</taxon>
        <taxon>Anisakidae</taxon>
        <taxon>Anisakis</taxon>
        <taxon>Anisakis simplex complex</taxon>
    </lineage>
</organism>
<reference evidence="1 2" key="2">
    <citation type="submission" date="2018-11" db="EMBL/GenBank/DDBJ databases">
        <authorList>
            <consortium name="Pathogen Informatics"/>
        </authorList>
    </citation>
    <scope>NUCLEOTIDE SEQUENCE [LARGE SCALE GENOMIC DNA]</scope>
</reference>
<gene>
    <name evidence="1" type="ORF">ASIM_LOCUS14365</name>
</gene>
<proteinExistence type="predicted"/>